<dbReference type="InterPro" id="IPR036779">
    <property type="entry name" value="LysM_dom_sf"/>
</dbReference>
<evidence type="ECO:0000313" key="4">
    <source>
        <dbReference type="Proteomes" id="UP000199125"/>
    </source>
</evidence>
<dbReference type="PANTHER" id="PTHR21666">
    <property type="entry name" value="PEPTIDASE-RELATED"/>
    <property type="match status" value="1"/>
</dbReference>
<feature type="domain" description="LysM" evidence="2">
    <location>
        <begin position="143"/>
        <end position="187"/>
    </location>
</feature>
<dbReference type="AlphaFoldDB" id="A0A1H6MW64"/>
<dbReference type="Pfam" id="PF01551">
    <property type="entry name" value="Peptidase_M23"/>
    <property type="match status" value="1"/>
</dbReference>
<accession>A0A1H6MW64</accession>
<keyword evidence="4" id="KW-1185">Reference proteome</keyword>
<dbReference type="PANTHER" id="PTHR21666:SF270">
    <property type="entry name" value="MUREIN HYDROLASE ACTIVATOR ENVC"/>
    <property type="match status" value="1"/>
</dbReference>
<evidence type="ECO:0000259" key="2">
    <source>
        <dbReference type="PROSITE" id="PS51782"/>
    </source>
</evidence>
<dbReference type="InterPro" id="IPR016047">
    <property type="entry name" value="M23ase_b-sheet_dom"/>
</dbReference>
<reference evidence="4" key="1">
    <citation type="submission" date="2016-10" db="EMBL/GenBank/DDBJ databases">
        <authorList>
            <person name="Varghese N."/>
            <person name="Submissions S."/>
        </authorList>
    </citation>
    <scope>NUCLEOTIDE SEQUENCE [LARGE SCALE GENOMIC DNA]</scope>
    <source>
        <strain evidence="4">DSM 11593</strain>
    </source>
</reference>
<name>A0A1H6MW64_9RHOB</name>
<feature type="region of interest" description="Disordered" evidence="1">
    <location>
        <begin position="201"/>
        <end position="249"/>
    </location>
</feature>
<dbReference type="EMBL" id="FNXG01000004">
    <property type="protein sequence ID" value="SEI03873.1"/>
    <property type="molecule type" value="Genomic_DNA"/>
</dbReference>
<dbReference type="GO" id="GO:0004222">
    <property type="term" value="F:metalloendopeptidase activity"/>
    <property type="evidence" value="ECO:0007669"/>
    <property type="project" value="TreeGrafter"/>
</dbReference>
<sequence>MTPDATTDEDGQMVNSEAMRTQERLGPVVNAAPSGRQGAGRARGGRTARHLAGVMGCALVLALAGCAQQGAAPGAAGGAAGTQQSVIPGLGGLQMPVLRWPSGGIFGGATGGAVTQQVTDPFAGQGVQGQSGAGGQQAGTAATIHTVAAGETAWSVARRYGITVQDLARANGLPETMTVRAGQRLAIPATGAAGRAVVAAPGVGSATPQPPSSTQPLPNEQTRPAGAAAPATAAPDLGQTRTAASGSGKFAMPASGSIIRTYKKGSNEGIDIAAAPGSPVKAAGGGTVAAVTRDTDGVPIVVVRHDDGLMTVYAGVDKLSVNKGDSVSRGQSIGAARSSGVLHFEVRNGFDSVDPEGYL</sequence>
<gene>
    <name evidence="3" type="ORF">SAMN04488075_2376</name>
</gene>
<dbReference type="SUPFAM" id="SSF54106">
    <property type="entry name" value="LysM domain"/>
    <property type="match status" value="1"/>
</dbReference>
<dbReference type="CDD" id="cd00118">
    <property type="entry name" value="LysM"/>
    <property type="match status" value="1"/>
</dbReference>
<dbReference type="SUPFAM" id="SSF51261">
    <property type="entry name" value="Duplicated hybrid motif"/>
    <property type="match status" value="1"/>
</dbReference>
<dbReference type="RefSeq" id="WP_090848306.1">
    <property type="nucleotide sequence ID" value="NZ_FNXG01000004.1"/>
</dbReference>
<dbReference type="InterPro" id="IPR050570">
    <property type="entry name" value="Cell_wall_metabolism_enzyme"/>
</dbReference>
<dbReference type="Pfam" id="PF01476">
    <property type="entry name" value="LysM"/>
    <property type="match status" value="1"/>
</dbReference>
<dbReference type="PROSITE" id="PS51782">
    <property type="entry name" value="LYSM"/>
    <property type="match status" value="1"/>
</dbReference>
<evidence type="ECO:0000313" key="3">
    <source>
        <dbReference type="EMBL" id="SEI03873.1"/>
    </source>
</evidence>
<dbReference type="CDD" id="cd12797">
    <property type="entry name" value="M23_peptidase"/>
    <property type="match status" value="1"/>
</dbReference>
<dbReference type="SMART" id="SM00257">
    <property type="entry name" value="LysM"/>
    <property type="match status" value="1"/>
</dbReference>
<dbReference type="Gene3D" id="3.10.350.10">
    <property type="entry name" value="LysM domain"/>
    <property type="match status" value="1"/>
</dbReference>
<dbReference type="Proteomes" id="UP000199125">
    <property type="component" value="Unassembled WGS sequence"/>
</dbReference>
<dbReference type="OrthoDB" id="9795421at2"/>
<proteinExistence type="predicted"/>
<protein>
    <submittedName>
        <fullName evidence="3">Murein DD-endopeptidase MepM and murein hydrolase activator NlpD, contain LysM domain</fullName>
    </submittedName>
</protein>
<dbReference type="InterPro" id="IPR018392">
    <property type="entry name" value="LysM"/>
</dbReference>
<feature type="compositionally biased region" description="Low complexity" evidence="1">
    <location>
        <begin position="224"/>
        <end position="235"/>
    </location>
</feature>
<evidence type="ECO:0000256" key="1">
    <source>
        <dbReference type="SAM" id="MobiDB-lite"/>
    </source>
</evidence>
<dbReference type="Gene3D" id="2.70.70.10">
    <property type="entry name" value="Glucose Permease (Domain IIA)"/>
    <property type="match status" value="1"/>
</dbReference>
<keyword evidence="3" id="KW-0378">Hydrolase</keyword>
<dbReference type="STRING" id="65735.SAMN04488075_2376"/>
<dbReference type="InterPro" id="IPR011055">
    <property type="entry name" value="Dup_hybrid_motif"/>
</dbReference>
<organism evidence="3 4">
    <name type="scientific">Paracoccus alkenifer</name>
    <dbReference type="NCBI Taxonomy" id="65735"/>
    <lineage>
        <taxon>Bacteria</taxon>
        <taxon>Pseudomonadati</taxon>
        <taxon>Pseudomonadota</taxon>
        <taxon>Alphaproteobacteria</taxon>
        <taxon>Rhodobacterales</taxon>
        <taxon>Paracoccaceae</taxon>
        <taxon>Paracoccus</taxon>
    </lineage>
</organism>